<gene>
    <name evidence="1" type="ordered locus">Celal_0230</name>
</gene>
<dbReference type="Gene3D" id="1.10.30.50">
    <property type="match status" value="1"/>
</dbReference>
<keyword evidence="2" id="KW-1185">Reference proteome</keyword>
<dbReference type="EMBL" id="CP002453">
    <property type="protein sequence ID" value="ADV47580.1"/>
    <property type="molecule type" value="Genomic_DNA"/>
</dbReference>
<dbReference type="STRING" id="688270.Celal_0230"/>
<dbReference type="KEGG" id="cao:Celal_0230"/>
<evidence type="ECO:0008006" key="3">
    <source>
        <dbReference type="Google" id="ProtNLM"/>
    </source>
</evidence>
<reference evidence="1 2" key="1">
    <citation type="journal article" date="2010" name="Stand. Genomic Sci.">
        <title>Complete genome sequence of Cellulophaga algicola type strain (IC166).</title>
        <authorList>
            <person name="Abt B."/>
            <person name="Lu M."/>
            <person name="Misra M."/>
            <person name="Han C."/>
            <person name="Nolan M."/>
            <person name="Lucas S."/>
            <person name="Hammon N."/>
            <person name="Deshpande S."/>
            <person name="Cheng J.F."/>
            <person name="Tapia R."/>
            <person name="Goodwin L."/>
            <person name="Pitluck S."/>
            <person name="Liolios K."/>
            <person name="Pagani I."/>
            <person name="Ivanova N."/>
            <person name="Mavromatis K."/>
            <person name="Ovchinikova G."/>
            <person name="Pati A."/>
            <person name="Chen A."/>
            <person name="Palaniappan K."/>
            <person name="Land M."/>
            <person name="Hauser L."/>
            <person name="Chang Y.J."/>
            <person name="Jeffries C.D."/>
            <person name="Detter J.C."/>
            <person name="Brambilla E."/>
            <person name="Rohde M."/>
            <person name="Tindall B.J."/>
            <person name="Goker M."/>
            <person name="Woyke T."/>
            <person name="Bristow J."/>
            <person name="Eisen J.A."/>
            <person name="Markowitz V."/>
            <person name="Hugenholtz P."/>
            <person name="Kyrpides N.C."/>
            <person name="Klenk H.P."/>
            <person name="Lapidus A."/>
        </authorList>
    </citation>
    <scope>NUCLEOTIDE SEQUENCE [LARGE SCALE GENOMIC DNA]</scope>
    <source>
        <strain evidence="2">DSM 14237 / IC166 / ACAM 630</strain>
    </source>
</reference>
<dbReference type="AlphaFoldDB" id="E6X8J3"/>
<protein>
    <recommendedName>
        <fullName evidence="3">HNH endonuclease</fullName>
    </recommendedName>
</protein>
<dbReference type="RefSeq" id="WP_013549077.1">
    <property type="nucleotide sequence ID" value="NC_014934.1"/>
</dbReference>
<dbReference type="eggNOG" id="COG1403">
    <property type="taxonomic scope" value="Bacteria"/>
</dbReference>
<dbReference type="OrthoDB" id="9816185at2"/>
<evidence type="ECO:0000313" key="1">
    <source>
        <dbReference type="EMBL" id="ADV47580.1"/>
    </source>
</evidence>
<organism evidence="1 2">
    <name type="scientific">Cellulophaga algicola (strain DSM 14237 / IC166 / ACAM 630)</name>
    <dbReference type="NCBI Taxonomy" id="688270"/>
    <lineage>
        <taxon>Bacteria</taxon>
        <taxon>Pseudomonadati</taxon>
        <taxon>Bacteroidota</taxon>
        <taxon>Flavobacteriia</taxon>
        <taxon>Flavobacteriales</taxon>
        <taxon>Flavobacteriaceae</taxon>
        <taxon>Cellulophaga</taxon>
    </lineage>
</organism>
<name>E6X8J3_CELAD</name>
<dbReference type="HOGENOM" id="CLU_775801_0_0_10"/>
<accession>E6X8J3</accession>
<proteinExistence type="predicted"/>
<sequence length="371" mass="43000">MLFNYTYISHEVEKLQEYLDFLFEDVWLPAEGNFDAEKLKGNKQLYDFYVNNHYVDYDVSNDINNDEGVAANFFNSSIEKIFKAFAAINDDDFKLELIDYYSNNNNIEEICSNPKLPILTYKDLETIQKNLGKELKAFYERLYGNKSPFNLKDFGSLKTKSLPAHYQAFFTQNNEGKCPFCGIKDLKGIHHTKKEAYDHYIPKGKFPFSSINFKNLAPMCNDCNSSYKSTKLVVGKMANRNKAFYPYATSQPDIKDFEISIKLKTSDILKIKPKDVELEIKLTDFDEEIGAWKRVFGIDERYKALIASKNVGIDWFQMVNEGYKNAIAMGQTLTKKEFLDMKLFEAKYNLKAENGFLKSVFLEECESMGLF</sequence>
<evidence type="ECO:0000313" key="2">
    <source>
        <dbReference type="Proteomes" id="UP000008634"/>
    </source>
</evidence>
<dbReference type="Proteomes" id="UP000008634">
    <property type="component" value="Chromosome"/>
</dbReference>